<dbReference type="SUPFAM" id="SSF53649">
    <property type="entry name" value="Alkaline phosphatase-like"/>
    <property type="match status" value="1"/>
</dbReference>
<dbReference type="Gene3D" id="3.40.720.10">
    <property type="entry name" value="Alkaline Phosphatase, subunit A"/>
    <property type="match status" value="1"/>
</dbReference>
<feature type="non-terminal residue" evidence="2">
    <location>
        <position position="1"/>
    </location>
</feature>
<gene>
    <name evidence="2" type="ORF">S06H3_58266</name>
</gene>
<dbReference type="EMBL" id="BARV01037699">
    <property type="protein sequence ID" value="GAI53461.1"/>
    <property type="molecule type" value="Genomic_DNA"/>
</dbReference>
<evidence type="ECO:0000259" key="1">
    <source>
        <dbReference type="Pfam" id="PF16347"/>
    </source>
</evidence>
<organism evidence="2">
    <name type="scientific">marine sediment metagenome</name>
    <dbReference type="NCBI Taxonomy" id="412755"/>
    <lineage>
        <taxon>unclassified sequences</taxon>
        <taxon>metagenomes</taxon>
        <taxon>ecological metagenomes</taxon>
    </lineage>
</organism>
<feature type="domain" description="N-sulphoglucosamine sulphohydrolase C-terminal" evidence="1">
    <location>
        <begin position="2"/>
        <end position="128"/>
    </location>
</feature>
<name>X1QF86_9ZZZZ</name>
<dbReference type="InterPro" id="IPR032506">
    <property type="entry name" value="SGSH_C"/>
</dbReference>
<accession>X1QF86</accession>
<dbReference type="PANTHER" id="PTHR43108:SF6">
    <property type="entry name" value="N-SULPHOGLUCOSAMINE SULPHOHYDROLASE"/>
    <property type="match status" value="1"/>
</dbReference>
<dbReference type="AlphaFoldDB" id="X1QF86"/>
<dbReference type="PANTHER" id="PTHR43108">
    <property type="entry name" value="N-ACETYLGLUCOSAMINE-6-SULFATASE FAMILY MEMBER"/>
    <property type="match status" value="1"/>
</dbReference>
<protein>
    <recommendedName>
        <fullName evidence="1">N-sulphoglucosamine sulphohydrolase C-terminal domain-containing protein</fullName>
    </recommendedName>
</protein>
<proteinExistence type="predicted"/>
<evidence type="ECO:0000313" key="2">
    <source>
        <dbReference type="EMBL" id="GAI53461.1"/>
    </source>
</evidence>
<comment type="caution">
    <text evidence="2">The sequence shown here is derived from an EMBL/GenBank/DDBJ whole genome shotgun (WGS) entry which is preliminary data.</text>
</comment>
<dbReference type="Pfam" id="PF16347">
    <property type="entry name" value="SGSH_C"/>
    <property type="match status" value="1"/>
</dbReference>
<dbReference type="InterPro" id="IPR017850">
    <property type="entry name" value="Alkaline_phosphatase_core_sf"/>
</dbReference>
<sequence>LGEYGLAGKWFPHELSIRVPLLVYDPRADSKRRGVTLDQMALNVDIAPTILELARLRVPRQMQGRSLLPLLKGRKPRWRTDFFYEHPFVHKTIARTEALRTQRWKYARYIDFDYEELYDLENDPTETMAGQPKITEKQIAAFANNDKPDFSRGYAMWSPNSLQGRRPQRWLYLAPPAPAILRRAGPPRPGLCVSTNT</sequence>
<reference evidence="2" key="1">
    <citation type="journal article" date="2014" name="Front. Microbiol.">
        <title>High frequency of phylogenetically diverse reductive dehalogenase-homologous genes in deep subseafloor sedimentary metagenomes.</title>
        <authorList>
            <person name="Kawai M."/>
            <person name="Futagami T."/>
            <person name="Toyoda A."/>
            <person name="Takaki Y."/>
            <person name="Nishi S."/>
            <person name="Hori S."/>
            <person name="Arai W."/>
            <person name="Tsubouchi T."/>
            <person name="Morono Y."/>
            <person name="Uchiyama I."/>
            <person name="Ito T."/>
            <person name="Fujiyama A."/>
            <person name="Inagaki F."/>
            <person name="Takami H."/>
        </authorList>
    </citation>
    <scope>NUCLEOTIDE SEQUENCE</scope>
    <source>
        <strain evidence="2">Expedition CK06-06</strain>
    </source>
</reference>